<organism evidence="6 7">
    <name type="scientific">Mesorhizobium kowhaii</name>
    <dbReference type="NCBI Taxonomy" id="1300272"/>
    <lineage>
        <taxon>Bacteria</taxon>
        <taxon>Pseudomonadati</taxon>
        <taxon>Pseudomonadota</taxon>
        <taxon>Alphaproteobacteria</taxon>
        <taxon>Hyphomicrobiales</taxon>
        <taxon>Phyllobacteriaceae</taxon>
        <taxon>Mesorhizobium</taxon>
    </lineage>
</organism>
<keyword evidence="4 5" id="KW-0472">Membrane</keyword>
<comment type="subcellular location">
    <subcellularLocation>
        <location evidence="1">Membrane</location>
        <topology evidence="1">Multi-pass membrane protein</topology>
    </subcellularLocation>
</comment>
<keyword evidence="2 5" id="KW-0812">Transmembrane</keyword>
<dbReference type="AlphaFoldDB" id="A0A2W7CBA4"/>
<sequence>MMWTSMALLGFVTLQRLAELVHSQRNTARLLARGANEVAPEHYPFMVALHATWLMGLWLLAPARPVAAFWFAVFAVAQIARLWVLATLKTRWTTRIIVLPGAPLVATGPYRYLDHPNYAIVAVEIAALPLAFGLPAYAIGFSVLNAMVLIIRLKAENRALATAP</sequence>
<feature type="transmembrane region" description="Helical" evidence="5">
    <location>
        <begin position="118"/>
        <end position="151"/>
    </location>
</feature>
<evidence type="ECO:0000256" key="5">
    <source>
        <dbReference type="SAM" id="Phobius"/>
    </source>
</evidence>
<evidence type="ECO:0000313" key="6">
    <source>
        <dbReference type="EMBL" id="PZV40395.1"/>
    </source>
</evidence>
<evidence type="ECO:0000256" key="4">
    <source>
        <dbReference type="ARBA" id="ARBA00023136"/>
    </source>
</evidence>
<dbReference type="GO" id="GO:0004671">
    <property type="term" value="F:protein C-terminal S-isoprenylcysteine carboxyl O-methyltransferase activity"/>
    <property type="evidence" value="ECO:0007669"/>
    <property type="project" value="InterPro"/>
</dbReference>
<dbReference type="RefSeq" id="WP_111542422.1">
    <property type="nucleotide sequence ID" value="NZ_MZXV01000009.1"/>
</dbReference>
<dbReference type="Gene3D" id="1.20.120.1630">
    <property type="match status" value="1"/>
</dbReference>
<reference evidence="7" key="1">
    <citation type="submission" date="2017-03" db="EMBL/GenBank/DDBJ databases">
        <authorList>
            <person name="Safronova V.I."/>
            <person name="Sazanova A.L."/>
            <person name="Chirak E.R."/>
        </authorList>
    </citation>
    <scope>NUCLEOTIDE SEQUENCE [LARGE SCALE GENOMIC DNA]</scope>
    <source>
        <strain evidence="7">Ach-343</strain>
    </source>
</reference>
<proteinExistence type="predicted"/>
<protein>
    <recommendedName>
        <fullName evidence="8">Isoprenylcysteine carboxyl methyltransferase</fullName>
    </recommendedName>
</protein>
<dbReference type="Proteomes" id="UP000248616">
    <property type="component" value="Unassembled WGS sequence"/>
</dbReference>
<dbReference type="OrthoDB" id="7203053at2"/>
<evidence type="ECO:0000256" key="2">
    <source>
        <dbReference type="ARBA" id="ARBA00022692"/>
    </source>
</evidence>
<name>A0A2W7CBA4_9HYPH</name>
<evidence type="ECO:0000256" key="3">
    <source>
        <dbReference type="ARBA" id="ARBA00022989"/>
    </source>
</evidence>
<dbReference type="EMBL" id="MZXV01000009">
    <property type="protein sequence ID" value="PZV40395.1"/>
    <property type="molecule type" value="Genomic_DNA"/>
</dbReference>
<accession>A0A2W7CBA4</accession>
<keyword evidence="7" id="KW-1185">Reference proteome</keyword>
<evidence type="ECO:0000313" key="7">
    <source>
        <dbReference type="Proteomes" id="UP000248616"/>
    </source>
</evidence>
<comment type="caution">
    <text evidence="6">The sequence shown here is derived from an EMBL/GenBank/DDBJ whole genome shotgun (WGS) entry which is preliminary data.</text>
</comment>
<dbReference type="InterPro" id="IPR007269">
    <property type="entry name" value="ICMT_MeTrfase"/>
</dbReference>
<evidence type="ECO:0000256" key="1">
    <source>
        <dbReference type="ARBA" id="ARBA00004141"/>
    </source>
</evidence>
<keyword evidence="3 5" id="KW-1133">Transmembrane helix</keyword>
<dbReference type="Pfam" id="PF04140">
    <property type="entry name" value="ICMT"/>
    <property type="match status" value="1"/>
</dbReference>
<dbReference type="GO" id="GO:0016020">
    <property type="term" value="C:membrane"/>
    <property type="evidence" value="ECO:0007669"/>
    <property type="project" value="UniProtKB-SubCell"/>
</dbReference>
<gene>
    <name evidence="6" type="ORF">B5V02_00925</name>
</gene>
<evidence type="ECO:0008006" key="8">
    <source>
        <dbReference type="Google" id="ProtNLM"/>
    </source>
</evidence>